<dbReference type="Proteomes" id="UP000326302">
    <property type="component" value="Unassembled WGS sequence"/>
</dbReference>
<evidence type="ECO:0000313" key="3">
    <source>
        <dbReference type="EMBL" id="KAB7514299.1"/>
    </source>
</evidence>
<dbReference type="RefSeq" id="WP_152120629.1">
    <property type="nucleotide sequence ID" value="NZ_QJOW01000004.1"/>
</dbReference>
<name>A0A5N5UK53_9EURY</name>
<accession>A0A5N5UK53</accession>
<organism evidence="4 5">
    <name type="scientific">Halosegnis rubeus</name>
    <dbReference type="NCBI Taxonomy" id="2212850"/>
    <lineage>
        <taxon>Archaea</taxon>
        <taxon>Methanobacteriati</taxon>
        <taxon>Methanobacteriota</taxon>
        <taxon>Stenosarchaea group</taxon>
        <taxon>Halobacteria</taxon>
        <taxon>Halobacteriales</taxon>
        <taxon>Natronomonadaceae</taxon>
        <taxon>Halosegnis</taxon>
    </lineage>
</organism>
<gene>
    <name evidence="2" type="ORF">DM867_08880</name>
    <name evidence="3" type="ORF">DMP03_10535</name>
    <name evidence="4" type="ORF">DP108_06725</name>
</gene>
<feature type="domain" description="DUF547" evidence="1">
    <location>
        <begin position="50"/>
        <end position="172"/>
    </location>
</feature>
<sequence>MDGATGDTTDTPSAVARQLLERVRREQPTESREHALAALDEASLADLRTDRRSALAFWLNVYNATAQLLLERRPALYESRWRFFRTTAATVAGIDVSLDDIEHGIMRDKQSKYGLGYLPRLARCRFGPAYRLDVDPRIHFALNCGAASCPAILSYDAETVDQTLDGATEQYLAQHVQYDEVLDRVRVPRVCLWFVGDFGGPSGVRAFLRDYGRIPRGASPSLSFDGYDWTRVPRRFDTSE</sequence>
<comment type="caution">
    <text evidence="4">The sequence shown here is derived from an EMBL/GenBank/DDBJ whole genome shotgun (WGS) entry which is preliminary data.</text>
</comment>
<evidence type="ECO:0000313" key="6">
    <source>
        <dbReference type="Proteomes" id="UP000326302"/>
    </source>
</evidence>
<dbReference type="PANTHER" id="PTHR46361">
    <property type="entry name" value="ELECTRON CARRIER/ PROTEIN DISULFIDE OXIDOREDUCTASE"/>
    <property type="match status" value="1"/>
</dbReference>
<dbReference type="InterPro" id="IPR006869">
    <property type="entry name" value="DUF547"/>
</dbReference>
<accession>A0A5N5U746</accession>
<dbReference type="Pfam" id="PF04784">
    <property type="entry name" value="DUF547"/>
    <property type="match status" value="1"/>
</dbReference>
<dbReference type="EMBL" id="QJOW01000004">
    <property type="protein sequence ID" value="KAB7514299.1"/>
    <property type="molecule type" value="Genomic_DNA"/>
</dbReference>
<dbReference type="EMBL" id="QKKZ01000003">
    <property type="protein sequence ID" value="KAB7513897.1"/>
    <property type="molecule type" value="Genomic_DNA"/>
</dbReference>
<keyword evidence="7" id="KW-1185">Reference proteome</keyword>
<dbReference type="Proteomes" id="UP000326207">
    <property type="component" value="Unassembled WGS sequence"/>
</dbReference>
<evidence type="ECO:0000259" key="1">
    <source>
        <dbReference type="Pfam" id="PF04784"/>
    </source>
</evidence>
<accession>A0A5N5U5X0</accession>
<reference evidence="5 6" key="1">
    <citation type="submission" date="2019-10" db="EMBL/GenBank/DDBJ databases">
        <title>Unraveling microbial dark matter from salterns through culturing: the case of the genus Halosegnis.</title>
        <authorList>
            <person name="Duran-Viseras A."/>
            <person name="Andrei A.-S."/>
            <person name="Vera-Gargallo B."/>
            <person name="Ghai R."/>
            <person name="Sanchez-Porro C."/>
            <person name="Ventosa A."/>
        </authorList>
    </citation>
    <scope>NUCLEOTIDE SEQUENCE [LARGE SCALE GENOMIC DNA]</scope>
    <source>
        <strain evidence="3 6">F17-44</strain>
        <strain evidence="2 7">F18-79</strain>
        <strain evidence="4 5">F19-13</strain>
    </source>
</reference>
<dbReference type="Proteomes" id="UP000326865">
    <property type="component" value="Unassembled WGS sequence"/>
</dbReference>
<proteinExistence type="predicted"/>
<evidence type="ECO:0000313" key="7">
    <source>
        <dbReference type="Proteomes" id="UP000326865"/>
    </source>
</evidence>
<dbReference type="AlphaFoldDB" id="A0A5N5UK53"/>
<evidence type="ECO:0000313" key="5">
    <source>
        <dbReference type="Proteomes" id="UP000326207"/>
    </source>
</evidence>
<dbReference type="OrthoDB" id="201798at2157"/>
<dbReference type="EMBL" id="QMDY01000003">
    <property type="protein sequence ID" value="KAB7518851.1"/>
    <property type="molecule type" value="Genomic_DNA"/>
</dbReference>
<dbReference type="PANTHER" id="PTHR46361:SF3">
    <property type="entry name" value="ELECTRON CARRIER_ PROTEIN DISULFIDE OXIDOREDUCTASE"/>
    <property type="match status" value="1"/>
</dbReference>
<evidence type="ECO:0000313" key="2">
    <source>
        <dbReference type="EMBL" id="KAB7513897.1"/>
    </source>
</evidence>
<evidence type="ECO:0000313" key="4">
    <source>
        <dbReference type="EMBL" id="KAB7518851.1"/>
    </source>
</evidence>
<protein>
    <submittedName>
        <fullName evidence="4">DUF547 domain-containing protein</fullName>
    </submittedName>
</protein>